<dbReference type="InterPro" id="IPR006076">
    <property type="entry name" value="FAD-dep_OxRdtase"/>
</dbReference>
<dbReference type="RefSeq" id="WP_369225747.1">
    <property type="nucleotide sequence ID" value="NZ_CP163441.1"/>
</dbReference>
<feature type="domain" description="FAD dependent oxidoreductase" evidence="2">
    <location>
        <begin position="29"/>
        <end position="385"/>
    </location>
</feature>
<reference evidence="3" key="1">
    <citation type="submission" date="2024-07" db="EMBL/GenBank/DDBJ databases">
        <authorList>
            <person name="Yu S.T."/>
        </authorList>
    </citation>
    <scope>NUCLEOTIDE SEQUENCE</scope>
    <source>
        <strain evidence="3">R39</strain>
    </source>
</reference>
<dbReference type="PANTHER" id="PTHR13847:SF289">
    <property type="entry name" value="GLYCINE OXIDASE"/>
    <property type="match status" value="1"/>
</dbReference>
<dbReference type="GO" id="GO:0016491">
    <property type="term" value="F:oxidoreductase activity"/>
    <property type="evidence" value="ECO:0007669"/>
    <property type="project" value="UniProtKB-KW"/>
</dbReference>
<evidence type="ECO:0000259" key="2">
    <source>
        <dbReference type="Pfam" id="PF01266"/>
    </source>
</evidence>
<evidence type="ECO:0000256" key="1">
    <source>
        <dbReference type="ARBA" id="ARBA00023002"/>
    </source>
</evidence>
<keyword evidence="1" id="KW-0560">Oxidoreductase</keyword>
<dbReference type="Gene3D" id="3.30.9.10">
    <property type="entry name" value="D-Amino Acid Oxidase, subunit A, domain 2"/>
    <property type="match status" value="1"/>
</dbReference>
<proteinExistence type="predicted"/>
<name>A0AB39QVU9_9ACTN</name>
<organism evidence="3">
    <name type="scientific">Streptomyces sp. R39</name>
    <dbReference type="NCBI Taxonomy" id="3238631"/>
    <lineage>
        <taxon>Bacteria</taxon>
        <taxon>Bacillati</taxon>
        <taxon>Actinomycetota</taxon>
        <taxon>Actinomycetes</taxon>
        <taxon>Kitasatosporales</taxon>
        <taxon>Streptomycetaceae</taxon>
        <taxon>Streptomyces</taxon>
    </lineage>
</organism>
<dbReference type="PANTHER" id="PTHR13847">
    <property type="entry name" value="SARCOSINE DEHYDROGENASE-RELATED"/>
    <property type="match status" value="1"/>
</dbReference>
<protein>
    <submittedName>
        <fullName evidence="3">FAD-dependent oxidoreductase</fullName>
    </submittedName>
</protein>
<dbReference type="Gene3D" id="3.50.50.60">
    <property type="entry name" value="FAD/NAD(P)-binding domain"/>
    <property type="match status" value="1"/>
</dbReference>
<dbReference type="EMBL" id="CP163441">
    <property type="protein sequence ID" value="XDQ46711.1"/>
    <property type="molecule type" value="Genomic_DNA"/>
</dbReference>
<dbReference type="Pfam" id="PF01266">
    <property type="entry name" value="DAO"/>
    <property type="match status" value="1"/>
</dbReference>
<gene>
    <name evidence="3" type="ORF">AB5J52_33105</name>
</gene>
<dbReference type="AlphaFoldDB" id="A0AB39QVU9"/>
<dbReference type="InterPro" id="IPR036188">
    <property type="entry name" value="FAD/NAD-bd_sf"/>
</dbReference>
<evidence type="ECO:0000313" key="3">
    <source>
        <dbReference type="EMBL" id="XDQ46711.1"/>
    </source>
</evidence>
<dbReference type="GO" id="GO:0005737">
    <property type="term" value="C:cytoplasm"/>
    <property type="evidence" value="ECO:0007669"/>
    <property type="project" value="TreeGrafter"/>
</dbReference>
<dbReference type="SUPFAM" id="SSF54373">
    <property type="entry name" value="FAD-linked reductases, C-terminal domain"/>
    <property type="match status" value="1"/>
</dbReference>
<accession>A0AB39QVU9</accession>
<sequence length="408" mass="43780">MHPVHHQRGHWSAGCLRRERERLSVESKLLIVGGGVVGCAIALEARNIFDSVVLIDAREGLGLAASSAAIGGITPQSDDFCRGPLRVLAEESRRMYPDWLKFLESQSGVSVPFLQSGLLQVALNEEEADRLHDQVVPQWIAQGFAVEHLAPESVAGAEPLLSRQVKSAVRLPSEAALEPAVLMSALVGALTKDPGVTVMSGVRVEGVRRSGSGAEIDLGTRGTLRGDACVVAAGAWSPELVPTGERAQFPVRGQAAELRVPGSRAYSLRHHIYSKIPVEGETVSSYVVPRSDGRVVVGVTYDEDRWDEAPEEQATRSLLDALHIMVPSSDRWALLRSWAGVRPGTADGYPLIGPIDEDGRVVLATGHFGVGITLAPVTGALVTALLSRTRASESHLAALRMMNPRRFM</sequence>
<dbReference type="SUPFAM" id="SSF51905">
    <property type="entry name" value="FAD/NAD(P)-binding domain"/>
    <property type="match status" value="1"/>
</dbReference>